<dbReference type="GO" id="GO:1990050">
    <property type="term" value="F:phosphatidic acid transfer activity"/>
    <property type="evidence" value="ECO:0007669"/>
    <property type="project" value="TreeGrafter"/>
</dbReference>
<dbReference type="Pfam" id="PF05254">
    <property type="entry name" value="UPF0203"/>
    <property type="match status" value="1"/>
</dbReference>
<gene>
    <name evidence="4" type="ORF">BRENAR_LOCUS1822</name>
</gene>
<proteinExistence type="inferred from homology"/>
<evidence type="ECO:0000256" key="1">
    <source>
        <dbReference type="ARBA" id="ARBA00006196"/>
    </source>
</evidence>
<sequence>MGNLMSTSFAPECTELKQKYDTCFNEWYSEKFLKGKGLHNECTDFWEDYRKCLDIHMKKQGIDNLLSEARSEAPFENGGKAVDDEDRK</sequence>
<dbReference type="GO" id="GO:0005829">
    <property type="term" value="C:cytosol"/>
    <property type="evidence" value="ECO:0007669"/>
    <property type="project" value="TreeGrafter"/>
</dbReference>
<protein>
    <submittedName>
        <fullName evidence="4">DEKNAAC102006</fullName>
    </submittedName>
</protein>
<dbReference type="GO" id="GO:0005634">
    <property type="term" value="C:nucleus"/>
    <property type="evidence" value="ECO:0007669"/>
    <property type="project" value="TreeGrafter"/>
</dbReference>
<evidence type="ECO:0000256" key="3">
    <source>
        <dbReference type="SAM" id="MobiDB-lite"/>
    </source>
</evidence>
<dbReference type="FunCoup" id="A0A448YJK7">
    <property type="interactions" value="219"/>
</dbReference>
<dbReference type="PANTHER" id="PTHR46403:SF1">
    <property type="entry name" value="TP53-REGULATED INHIBITOR OF APOPTOSIS 1"/>
    <property type="match status" value="1"/>
</dbReference>
<keyword evidence="5" id="KW-1185">Reference proteome</keyword>
<dbReference type="GO" id="GO:0005758">
    <property type="term" value="C:mitochondrial intermembrane space"/>
    <property type="evidence" value="ECO:0007669"/>
    <property type="project" value="TreeGrafter"/>
</dbReference>
<dbReference type="EMBL" id="CAACVR010000009">
    <property type="protein sequence ID" value="VEU21087.1"/>
    <property type="molecule type" value="Genomic_DNA"/>
</dbReference>
<dbReference type="PANTHER" id="PTHR46403">
    <property type="entry name" value="TP53-REGULATED INHIBITOR OF APOPTOSIS 1"/>
    <property type="match status" value="1"/>
</dbReference>
<reference evidence="4 5" key="1">
    <citation type="submission" date="2018-12" db="EMBL/GenBank/DDBJ databases">
        <authorList>
            <person name="Tiukova I."/>
            <person name="Dainat J."/>
        </authorList>
    </citation>
    <scope>NUCLEOTIDE SEQUENCE [LARGE SCALE GENOMIC DNA]</scope>
</reference>
<evidence type="ECO:0000313" key="5">
    <source>
        <dbReference type="Proteomes" id="UP000290900"/>
    </source>
</evidence>
<dbReference type="AlphaFoldDB" id="A0A448YJK7"/>
<evidence type="ECO:0000256" key="2">
    <source>
        <dbReference type="ARBA" id="ARBA00023157"/>
    </source>
</evidence>
<dbReference type="InParanoid" id="A0A448YJK7"/>
<dbReference type="GO" id="GO:0045332">
    <property type="term" value="P:phospholipid translocation"/>
    <property type="evidence" value="ECO:0007669"/>
    <property type="project" value="TreeGrafter"/>
</dbReference>
<organism evidence="4 5">
    <name type="scientific">Brettanomyces naardenensis</name>
    <name type="common">Yeast</name>
    <dbReference type="NCBI Taxonomy" id="13370"/>
    <lineage>
        <taxon>Eukaryota</taxon>
        <taxon>Fungi</taxon>
        <taxon>Dikarya</taxon>
        <taxon>Ascomycota</taxon>
        <taxon>Saccharomycotina</taxon>
        <taxon>Pichiomycetes</taxon>
        <taxon>Pichiales</taxon>
        <taxon>Pichiaceae</taxon>
        <taxon>Brettanomyces</taxon>
    </lineage>
</organism>
<feature type="region of interest" description="Disordered" evidence="3">
    <location>
        <begin position="69"/>
        <end position="88"/>
    </location>
</feature>
<keyword evidence="2" id="KW-1015">Disulfide bond</keyword>
<name>A0A448YJK7_BRENA</name>
<accession>A0A448YJK7</accession>
<dbReference type="OrthoDB" id="19091at2759"/>
<dbReference type="STRING" id="13370.A0A448YJK7"/>
<comment type="similarity">
    <text evidence="1">Belongs to the TRIAP1/MDM35 family.</text>
</comment>
<evidence type="ECO:0000313" key="4">
    <source>
        <dbReference type="EMBL" id="VEU21087.1"/>
    </source>
</evidence>
<dbReference type="InterPro" id="IPR007918">
    <property type="entry name" value="MDM35_apoptosis"/>
</dbReference>
<dbReference type="PROSITE" id="PS51808">
    <property type="entry name" value="CHCH"/>
    <property type="match status" value="1"/>
</dbReference>
<dbReference type="Proteomes" id="UP000290900">
    <property type="component" value="Unassembled WGS sequence"/>
</dbReference>